<dbReference type="AlphaFoldDB" id="K8ECU6"/>
<keyword evidence="2" id="KW-1185">Reference proteome</keyword>
<reference evidence="1 2" key="1">
    <citation type="submission" date="2011-10" db="EMBL/GenBank/DDBJ databases">
        <authorList>
            <person name="Genoscope - CEA"/>
        </authorList>
    </citation>
    <scope>NUCLEOTIDE SEQUENCE [LARGE SCALE GENOMIC DNA]</scope>
    <source>
        <strain evidence="1 2">RCC 1105</strain>
    </source>
</reference>
<dbReference type="KEGG" id="bpg:Bathy03g03620"/>
<dbReference type="Proteomes" id="UP000198341">
    <property type="component" value="Chromosome 3"/>
</dbReference>
<evidence type="ECO:0000313" key="1">
    <source>
        <dbReference type="EMBL" id="CCO15799.1"/>
    </source>
</evidence>
<organism evidence="1 2">
    <name type="scientific">Bathycoccus prasinos</name>
    <dbReference type="NCBI Taxonomy" id="41875"/>
    <lineage>
        <taxon>Eukaryota</taxon>
        <taxon>Viridiplantae</taxon>
        <taxon>Chlorophyta</taxon>
        <taxon>Mamiellophyceae</taxon>
        <taxon>Mamiellales</taxon>
        <taxon>Bathycoccaceae</taxon>
        <taxon>Bathycoccus</taxon>
    </lineage>
</organism>
<dbReference type="EMBL" id="FO082276">
    <property type="protein sequence ID" value="CCO15799.1"/>
    <property type="molecule type" value="Genomic_DNA"/>
</dbReference>
<dbReference type="RefSeq" id="XP_007514362.1">
    <property type="nucleotide sequence ID" value="XM_007514300.1"/>
</dbReference>
<proteinExistence type="predicted"/>
<gene>
    <name evidence="1" type="ORF">Bathy03g03620</name>
</gene>
<accession>K8ECU6</accession>
<dbReference type="OrthoDB" id="496562at2759"/>
<dbReference type="GeneID" id="19016899"/>
<sequence length="304" mass="34108">MLTDASSLFPILNLNNNNNNNNERFGQDFTDTLHKKPEPLKGPEYSLDDEGTGLFADDMQQAFAHGLKCGSCFAVLNETKAMLTDIVDEAGGEAELTREEMLEKLLEKVDEEDLCDQIGDLYGVKYEDGLTLAKAWEALVTASTLKEKVAKMDLDEKGVVLEKGDIGKHAVSVLADAKADIDFGLHGRDTVVKLEQGEAERFDPKRLAYHIFKQHEIEDKDLSETDKESIRERILTHPWSSKRQKMVLGMQCEAMVKSATFKDLVKLFMIDEEHHWQSCAGTGACKWKGGIKKGDKMVNEHEEL</sequence>
<name>K8ECU6_9CHLO</name>
<protein>
    <submittedName>
        <fullName evidence="1">Uncharacterized protein</fullName>
    </submittedName>
</protein>
<evidence type="ECO:0000313" key="2">
    <source>
        <dbReference type="Proteomes" id="UP000198341"/>
    </source>
</evidence>